<feature type="transmembrane region" description="Helical" evidence="2">
    <location>
        <begin position="245"/>
        <end position="266"/>
    </location>
</feature>
<feature type="transmembrane region" description="Helical" evidence="2">
    <location>
        <begin position="80"/>
        <end position="102"/>
    </location>
</feature>
<dbReference type="PANTHER" id="PTHR36111">
    <property type="entry name" value="INNER MEMBRANE PROTEIN-RELATED"/>
    <property type="match status" value="1"/>
</dbReference>
<accession>E0XUQ6</accession>
<evidence type="ECO:0000256" key="1">
    <source>
        <dbReference type="SAM" id="MobiDB-lite"/>
    </source>
</evidence>
<keyword evidence="3" id="KW-0407">Ion channel</keyword>
<name>E0XUQ6_9BACT</name>
<protein>
    <submittedName>
        <fullName evidence="3">Uncharacterized membrane protein, possible Na+ channel or pump</fullName>
    </submittedName>
</protein>
<evidence type="ECO:0000313" key="3">
    <source>
        <dbReference type="EMBL" id="ADI18147.1"/>
    </source>
</evidence>
<feature type="compositionally biased region" description="Low complexity" evidence="1">
    <location>
        <begin position="16"/>
        <end position="30"/>
    </location>
</feature>
<keyword evidence="3" id="KW-0813">Transport</keyword>
<dbReference type="AlphaFoldDB" id="E0XUQ6"/>
<keyword evidence="2" id="KW-0472">Membrane</keyword>
<dbReference type="EMBL" id="GU474882">
    <property type="protein sequence ID" value="ADI18147.1"/>
    <property type="molecule type" value="Genomic_DNA"/>
</dbReference>
<dbReference type="GO" id="GO:0034220">
    <property type="term" value="P:monoatomic ion transmembrane transport"/>
    <property type="evidence" value="ECO:0007669"/>
    <property type="project" value="UniProtKB-KW"/>
</dbReference>
<feature type="region of interest" description="Disordered" evidence="1">
    <location>
        <begin position="1"/>
        <end position="57"/>
    </location>
</feature>
<feature type="compositionally biased region" description="Basic residues" evidence="1">
    <location>
        <begin position="31"/>
        <end position="46"/>
    </location>
</feature>
<reference evidence="3" key="1">
    <citation type="journal article" date="2011" name="Environ. Microbiol.">
        <title>Time-series analyses of Monterey Bay coastal microbial picoplankton using a 'genome proxy' microarray.</title>
        <authorList>
            <person name="Rich V.I."/>
            <person name="Pham V.D."/>
            <person name="Eppley J."/>
            <person name="Shi Y."/>
            <person name="DeLong E.F."/>
        </authorList>
    </citation>
    <scope>NUCLEOTIDE SEQUENCE</scope>
</reference>
<dbReference type="Pfam" id="PF04474">
    <property type="entry name" value="DUF554"/>
    <property type="match status" value="1"/>
</dbReference>
<keyword evidence="2" id="KW-0812">Transmembrane</keyword>
<sequence>MPRLPWLQPRKPVQYPHPHGGLPGRRGVVSRWRRHRGRLPPGRRIRGNTQQGSRLAGGTEPAAVGIALVSRNGVAQPPRVTGLGTILNTACILFGGLAGLFIFRNISKKTQQNLKTAIALVSLLIGFMMIWNGLSGNYPGQPARGSLMRVSLFIVVMLSLSAGKWLGGKLGIQRRLNNLGAWARKKFTAAAQKENEKNPPSEGFITCTLLFCVGPMSLLGSIQDGLTGDIQILAIKSVMDGISTMTFATTFGWSVLFAAVPVLVYQGTLTLLAAVVKQWLDALPEAGLLIDSMTATGGFIMLCIPLLLLEIRRIQLADYLPALVIAPAAVWTFF</sequence>
<dbReference type="InterPro" id="IPR007563">
    <property type="entry name" value="DUF554"/>
</dbReference>
<keyword evidence="3" id="KW-0406">Ion transport</keyword>
<feature type="transmembrane region" description="Helical" evidence="2">
    <location>
        <begin position="114"/>
        <end position="134"/>
    </location>
</feature>
<organism evidence="3">
    <name type="scientific">uncultured Verrucomicrobiales bacterium HF0200_39L05</name>
    <dbReference type="NCBI Taxonomy" id="710997"/>
    <lineage>
        <taxon>Bacteria</taxon>
        <taxon>Pseudomonadati</taxon>
        <taxon>Verrucomicrobiota</taxon>
        <taxon>Verrucomicrobiia</taxon>
        <taxon>Verrucomicrobiales</taxon>
        <taxon>environmental samples</taxon>
    </lineage>
</organism>
<feature type="transmembrane region" description="Helical" evidence="2">
    <location>
        <begin position="286"/>
        <end position="309"/>
    </location>
</feature>
<evidence type="ECO:0000256" key="2">
    <source>
        <dbReference type="SAM" id="Phobius"/>
    </source>
</evidence>
<feature type="transmembrane region" description="Helical" evidence="2">
    <location>
        <begin position="316"/>
        <end position="333"/>
    </location>
</feature>
<dbReference type="PANTHER" id="PTHR36111:SF2">
    <property type="entry name" value="INNER MEMBRANE PROTEIN"/>
    <property type="match status" value="1"/>
</dbReference>
<keyword evidence="2" id="KW-1133">Transmembrane helix</keyword>
<proteinExistence type="predicted"/>
<feature type="transmembrane region" description="Helical" evidence="2">
    <location>
        <begin position="146"/>
        <end position="166"/>
    </location>
</feature>